<feature type="region of interest" description="Disordered" evidence="1">
    <location>
        <begin position="1"/>
        <end position="21"/>
    </location>
</feature>
<protein>
    <submittedName>
        <fullName evidence="2">Uncharacterized protein</fullName>
    </submittedName>
</protein>
<organism evidence="2">
    <name type="scientific">Setaria italica</name>
    <name type="common">Foxtail millet</name>
    <name type="synonym">Panicum italicum</name>
    <dbReference type="NCBI Taxonomy" id="4555"/>
    <lineage>
        <taxon>Eukaryota</taxon>
        <taxon>Viridiplantae</taxon>
        <taxon>Streptophyta</taxon>
        <taxon>Embryophyta</taxon>
        <taxon>Tracheophyta</taxon>
        <taxon>Spermatophyta</taxon>
        <taxon>Magnoliopsida</taxon>
        <taxon>Liliopsida</taxon>
        <taxon>Poales</taxon>
        <taxon>Poaceae</taxon>
        <taxon>PACMAD clade</taxon>
        <taxon>Panicoideae</taxon>
        <taxon>Panicodae</taxon>
        <taxon>Paniceae</taxon>
        <taxon>Cenchrinae</taxon>
        <taxon>Setaria</taxon>
    </lineage>
</organism>
<reference evidence="2" key="2">
    <citation type="submission" date="2015-07" db="EMBL/GenBank/DDBJ databases">
        <authorList>
            <person name="Noorani M."/>
        </authorList>
    </citation>
    <scope>NUCLEOTIDE SEQUENCE</scope>
    <source>
        <strain evidence="2">Yugu1</strain>
    </source>
</reference>
<evidence type="ECO:0000313" key="2">
    <source>
        <dbReference type="EMBL" id="RCV12585.1"/>
    </source>
</evidence>
<reference evidence="2" key="1">
    <citation type="journal article" date="2012" name="Nat. Biotechnol.">
        <title>Reference genome sequence of the model plant Setaria.</title>
        <authorList>
            <person name="Bennetzen J.L."/>
            <person name="Schmutz J."/>
            <person name="Wang H."/>
            <person name="Percifield R."/>
            <person name="Hawkins J."/>
            <person name="Pontaroli A.C."/>
            <person name="Estep M."/>
            <person name="Feng L."/>
            <person name="Vaughn J.N."/>
            <person name="Grimwood J."/>
            <person name="Jenkins J."/>
            <person name="Barry K."/>
            <person name="Lindquist E."/>
            <person name="Hellsten U."/>
            <person name="Deshpande S."/>
            <person name="Wang X."/>
            <person name="Wu X."/>
            <person name="Mitros T."/>
            <person name="Triplett J."/>
            <person name="Yang X."/>
            <person name="Ye C.Y."/>
            <person name="Mauro-Herrera M."/>
            <person name="Wang L."/>
            <person name="Li P."/>
            <person name="Sharma M."/>
            <person name="Sharma R."/>
            <person name="Ronald P.C."/>
            <person name="Panaud O."/>
            <person name="Kellogg E.A."/>
            <person name="Brutnell T.P."/>
            <person name="Doust A.N."/>
            <person name="Tuskan G.A."/>
            <person name="Rokhsar D."/>
            <person name="Devos K.M."/>
        </authorList>
    </citation>
    <scope>NUCLEOTIDE SEQUENCE [LARGE SCALE GENOMIC DNA]</scope>
    <source>
        <strain evidence="2">Yugu1</strain>
    </source>
</reference>
<accession>A0A368Q3K0</accession>
<dbReference type="EMBL" id="CM003529">
    <property type="protein sequence ID" value="RCV12585.1"/>
    <property type="molecule type" value="Genomic_DNA"/>
</dbReference>
<name>A0A368Q3K0_SETIT</name>
<gene>
    <name evidence="2" type="ORF">SETIT_2G281000v2</name>
</gene>
<sequence>MLRRVENPNGGAEAPLAGACEGRGNGQPHAGLEWAAAMRREVRCNAPEVRRCSSSQRRMPSNLAELCSSQFRGSTSVPAIVAAAAAFSSLETGCAFAGVCTSNSAVVPSAVHTVLTLQSLPDDDEHVRSSSGYCSFLKWCLFCRQGARSNAMPMESFITNHATVSSKHEGNRSLSTHIWHRLVQHKNQNDANLTQIGYFYSTELQTALKYL</sequence>
<proteinExistence type="predicted"/>
<dbReference type="AlphaFoldDB" id="A0A368Q3K0"/>
<evidence type="ECO:0000256" key="1">
    <source>
        <dbReference type="SAM" id="MobiDB-lite"/>
    </source>
</evidence>